<proteinExistence type="predicted"/>
<feature type="compositionally biased region" description="Low complexity" evidence="1">
    <location>
        <begin position="173"/>
        <end position="198"/>
    </location>
</feature>
<reference evidence="2" key="1">
    <citation type="submission" date="2016-09" db="EMBL/GenBank/DDBJ databases">
        <authorList>
            <person name="Hebert L."/>
            <person name="Moumen B."/>
        </authorList>
    </citation>
    <scope>NUCLEOTIDE SEQUENCE [LARGE SCALE GENOMIC DNA]</scope>
    <source>
        <strain evidence="2">OVI</strain>
    </source>
</reference>
<evidence type="ECO:0000313" key="2">
    <source>
        <dbReference type="EMBL" id="SCU73161.1"/>
    </source>
</evidence>
<dbReference type="EMBL" id="CZPT02002006">
    <property type="protein sequence ID" value="SCU73161.1"/>
    <property type="molecule type" value="Genomic_DNA"/>
</dbReference>
<dbReference type="RefSeq" id="XP_067083560.1">
    <property type="nucleotide sequence ID" value="XM_067227459.1"/>
</dbReference>
<protein>
    <submittedName>
        <fullName evidence="2">Uncharacterized protein</fullName>
    </submittedName>
</protein>
<evidence type="ECO:0000313" key="3">
    <source>
        <dbReference type="Proteomes" id="UP000195570"/>
    </source>
</evidence>
<dbReference type="Proteomes" id="UP000195570">
    <property type="component" value="Unassembled WGS sequence"/>
</dbReference>
<comment type="caution">
    <text evidence="2">The sequence shown here is derived from an EMBL/GenBank/DDBJ whole genome shotgun (WGS) entry which is preliminary data.</text>
</comment>
<evidence type="ECO:0000256" key="1">
    <source>
        <dbReference type="SAM" id="MobiDB-lite"/>
    </source>
</evidence>
<feature type="compositionally biased region" description="Low complexity" evidence="1">
    <location>
        <begin position="739"/>
        <end position="750"/>
    </location>
</feature>
<feature type="region of interest" description="Disordered" evidence="1">
    <location>
        <begin position="733"/>
        <end position="759"/>
    </location>
</feature>
<dbReference type="AlphaFoldDB" id="A0A1G4IKP4"/>
<gene>
    <name evidence="2" type="ORF">TEOVI_000731000</name>
</gene>
<sequence length="838" mass="91260">MWTGSISGALDNCIEGEVIVQTALQRLHARLIASQPEFTEEDVGFMEHPPPGGSPPQSPTQSPTRSAHASLPQWDDPQNDCGDAEVTCISFNRDVQCGQQSGLAVCGQVLVPPTASVVDLDSPITCQQFSDTVQDFDGKALLRSRKAAAETLKLLCHGYALTWRYTGGLPKITSGNRNNSSRSLSSSTRATGSRGKGTVTVPAQRAASDIPSSCIPQSKPNEKLVRLLDKCVGSLLVYTNESLPLRNMVTSNVALLKLFCFVCMEARKSEVAPGGTASRDFLTELSRYSSYWELFSLTKPFVGALQECYLLEFLLDAALPPAVCSTKYEGMVTALYQKKGRLVTDIFSGRQGLDALLHELPLRALSALVSMVSFVEPRMRARVLDRMVEAGLISSIREGIHRVTTGGAHLPVQTRGEYGTASWSWEDIKRGDSATVGFSVDTEPSSFLLDHCLSILQWVTAPDLTEGPGAATSSKAMVRCTAWVSHLEDIRVICLSLLQFSARVTDKRDVCRLRSEWGQVVACVQQIASFDSGAYSVVVGVLSGVLGKCCCGGFDEGNMLCAAPLLPVIAELFKLKEYAESNMACMSQWFTWLENSLPPQIFDVPATAQSRDEVIGTKTSSPILERGEKVVKQEWNEVEISRKLRRDEVASLSAYFDFATRLVAEAPWCGEEEHFLGRIVLLARSVMSIYSRRPNLVFGQASACYSAVASRVNTPMALSPSPSLGIPHSLCSTPRNGCSSSPPRLSSPPLGKKRRRTEAQLSASSASFVTSVSDTEEIFIPSLRQSQLLAVATPRTEDEGVCRERYDDSPPDVTTVSSWKQKTRHCALVVTTESFSLE</sequence>
<name>A0A1G4IKP4_TRYEQ</name>
<keyword evidence="3" id="KW-1185">Reference proteome</keyword>
<accession>A0A1G4IKP4</accession>
<dbReference type="GeneID" id="92381244"/>
<dbReference type="VEuPathDB" id="TriTrypDB:TEOVI_000731000"/>
<feature type="region of interest" description="Disordered" evidence="1">
    <location>
        <begin position="172"/>
        <end position="198"/>
    </location>
</feature>
<feature type="compositionally biased region" description="Pro residues" evidence="1">
    <location>
        <begin position="48"/>
        <end position="58"/>
    </location>
</feature>
<organism evidence="2 3">
    <name type="scientific">Trypanosoma equiperdum</name>
    <dbReference type="NCBI Taxonomy" id="5694"/>
    <lineage>
        <taxon>Eukaryota</taxon>
        <taxon>Discoba</taxon>
        <taxon>Euglenozoa</taxon>
        <taxon>Kinetoplastea</taxon>
        <taxon>Metakinetoplastina</taxon>
        <taxon>Trypanosomatida</taxon>
        <taxon>Trypanosomatidae</taxon>
        <taxon>Trypanosoma</taxon>
    </lineage>
</organism>
<feature type="region of interest" description="Disordered" evidence="1">
    <location>
        <begin position="42"/>
        <end position="76"/>
    </location>
</feature>